<feature type="transmembrane region" description="Helical" evidence="1">
    <location>
        <begin position="130"/>
        <end position="148"/>
    </location>
</feature>
<feature type="transmembrane region" description="Helical" evidence="1">
    <location>
        <begin position="368"/>
        <end position="390"/>
    </location>
</feature>
<feature type="transmembrane region" description="Helical" evidence="1">
    <location>
        <begin position="12"/>
        <end position="42"/>
    </location>
</feature>
<dbReference type="InterPro" id="IPR007163">
    <property type="entry name" value="VCA0040-like"/>
</dbReference>
<feature type="transmembrane region" description="Helical" evidence="1">
    <location>
        <begin position="285"/>
        <end position="307"/>
    </location>
</feature>
<keyword evidence="1" id="KW-1133">Transmembrane helix</keyword>
<protein>
    <submittedName>
        <fullName evidence="2">Conserved putative membrane protein</fullName>
    </submittedName>
</protein>
<dbReference type="InParanoid" id="A0A0U5CQG8"/>
<dbReference type="EMBL" id="LN879502">
    <property type="protein sequence ID" value="CUI17116.1"/>
    <property type="molecule type" value="Genomic_DNA"/>
</dbReference>
<dbReference type="Proteomes" id="UP000069902">
    <property type="component" value="Chromosome cPNK"/>
</dbReference>
<reference evidence="3" key="1">
    <citation type="submission" date="2015-09" db="EMBL/GenBank/DDBJ databases">
        <authorList>
            <person name="Bertelli C."/>
        </authorList>
    </citation>
    <scope>NUCLEOTIDE SEQUENCE [LARGE SCALE GENOMIC DNA]</scope>
    <source>
        <strain evidence="3">KNic</strain>
    </source>
</reference>
<dbReference type="KEGG" id="pnl:PNK_1506"/>
<dbReference type="Pfam" id="PF04018">
    <property type="entry name" value="VCA0040-like"/>
    <property type="match status" value="2"/>
</dbReference>
<evidence type="ECO:0000313" key="2">
    <source>
        <dbReference type="EMBL" id="CUI17116.1"/>
    </source>
</evidence>
<dbReference type="RefSeq" id="WP_059061266.1">
    <property type="nucleotide sequence ID" value="NZ_LN879502.1"/>
</dbReference>
<keyword evidence="1" id="KW-0472">Membrane</keyword>
<evidence type="ECO:0000256" key="1">
    <source>
        <dbReference type="SAM" id="Phobius"/>
    </source>
</evidence>
<evidence type="ECO:0000313" key="3">
    <source>
        <dbReference type="Proteomes" id="UP000069902"/>
    </source>
</evidence>
<feature type="transmembrane region" description="Helical" evidence="1">
    <location>
        <begin position="254"/>
        <end position="279"/>
    </location>
</feature>
<dbReference type="AlphaFoldDB" id="A0A0U5CQG8"/>
<feature type="transmembrane region" description="Helical" evidence="1">
    <location>
        <begin position="106"/>
        <end position="123"/>
    </location>
</feature>
<feature type="transmembrane region" description="Helical" evidence="1">
    <location>
        <begin position="319"/>
        <end position="337"/>
    </location>
</feature>
<dbReference type="PATRIC" id="fig|389348.3.peg.1689"/>
<sequence>MPSSSASPYKGFYLFFCGLCVGTADLVPGISGGTIAFIMGFYQALLESLKTINLETLKLLVTFQWRSFFQQVAWKFLVTLVGGIACAILSFSSFLHMVLSDEVYRVYLYAGFLGLILASFTFCLRQISQWSLKVGAGLLVGIVTAYFLTDATLAPQVDGFYAVQIDLNYSTSDLSNYSAEEKLLKELSGSTLGVLLAKKVIQPSTPVYDEKGVLVGIASQFATLHRVSFLDLWLIACGAIAVCALLLPGVSGSYLLTLLGVYPIVIAALADFVAGIGQFTIDLEALSVLFSLLIGIVGGAIGFARFVSALLRHYPDLSLAVLSGFMIGALRSVWPFWSYTHALLPLKLDKGPQLILLHPIWPSFDSSLFWLACLCCTIGYGTVFLVEYLAKCKATEIVDPV</sequence>
<dbReference type="PANTHER" id="PTHR37308:SF1">
    <property type="entry name" value="POLYPRENYL-PHOSPHATE TRANSPORTER"/>
    <property type="match status" value="1"/>
</dbReference>
<dbReference type="PANTHER" id="PTHR37308">
    <property type="entry name" value="INTEGRAL MEMBRANE PROTEIN"/>
    <property type="match status" value="1"/>
</dbReference>
<name>A0A0U5CQG8_9BACT</name>
<keyword evidence="3" id="KW-1185">Reference proteome</keyword>
<keyword evidence="1" id="KW-0812">Transmembrane</keyword>
<proteinExistence type="predicted"/>
<feature type="transmembrane region" description="Helical" evidence="1">
    <location>
        <begin position="229"/>
        <end position="247"/>
    </location>
</feature>
<gene>
    <name evidence="2" type="ORF">PNK_1506</name>
</gene>
<dbReference type="STRING" id="389348.PNK_1506"/>
<organism evidence="2 3">
    <name type="scientific">Candidatus Protochlamydia naegleriophila</name>
    <dbReference type="NCBI Taxonomy" id="389348"/>
    <lineage>
        <taxon>Bacteria</taxon>
        <taxon>Pseudomonadati</taxon>
        <taxon>Chlamydiota</taxon>
        <taxon>Chlamydiia</taxon>
        <taxon>Parachlamydiales</taxon>
        <taxon>Parachlamydiaceae</taxon>
        <taxon>Candidatus Protochlamydia</taxon>
    </lineage>
</organism>
<feature type="transmembrane region" description="Helical" evidence="1">
    <location>
        <begin position="72"/>
        <end position="94"/>
    </location>
</feature>
<accession>A0A0U5CQG8</accession>